<dbReference type="EMBL" id="DTMZ01000072">
    <property type="protein sequence ID" value="HGD13065.1"/>
    <property type="molecule type" value="Genomic_DNA"/>
</dbReference>
<dbReference type="FunFam" id="3.40.47.10:FF:000009">
    <property type="entry name" value="3-oxoacyl-[acyl-carrier-protein] synthase 2"/>
    <property type="match status" value="1"/>
</dbReference>
<dbReference type="PANTHER" id="PTHR11712:SF336">
    <property type="entry name" value="3-OXOACYL-[ACYL-CARRIER-PROTEIN] SYNTHASE, MITOCHONDRIAL"/>
    <property type="match status" value="1"/>
</dbReference>
<dbReference type="InterPro" id="IPR016039">
    <property type="entry name" value="Thiolase-like"/>
</dbReference>
<dbReference type="PANTHER" id="PTHR11712">
    <property type="entry name" value="POLYKETIDE SYNTHASE-RELATED"/>
    <property type="match status" value="1"/>
</dbReference>
<evidence type="ECO:0000256" key="13">
    <source>
        <dbReference type="RuleBase" id="RU003694"/>
    </source>
</evidence>
<dbReference type="PIRSF" id="PIRSF000447">
    <property type="entry name" value="KAS_II"/>
    <property type="match status" value="1"/>
</dbReference>
<evidence type="ECO:0000256" key="4">
    <source>
        <dbReference type="ARBA" id="ARBA00014657"/>
    </source>
</evidence>
<evidence type="ECO:0000256" key="3">
    <source>
        <dbReference type="ARBA" id="ARBA00012356"/>
    </source>
</evidence>
<sequence length="416" mass="44540">MSREKRRVVVTGLGAITPLGNDVNTYWQNLLAGKSGVTRINAFDPSDLAVQIGAEVKSFNPLDRLDTKLAKRADRFTQFALWAVIEALKDSGLDISQEDRERIGVVVGSGMGGIATWEQQHEIFLTRGPRPVSPLLIPMMIPDMAAGQISIVYGLRGPNYCSVSACASGAHATGVAFRHIQSGDADVMITGGSEAPITKFTVAAFANMGALSKRNAEPEKASRPFDRQRDGFVIAEGCAIYILEELEHARKRGAKIYCELVGYGATADGYHITAPDPEALGAALAMKRALADAGLEPADIDYINAHGTSTPLNDAAEVKAINMVFGEHSQRLAINSTKSMIGHGLGAAGAMEFVVTVLSLYEGKLHPTINFEEPDEGVTLDFVKGGTRTQKLRTALSNSFGFGGHNCSLCLKAWME</sequence>
<dbReference type="EC" id="2.3.1.179" evidence="3 11"/>
<feature type="domain" description="Ketosynthase family 3 (KS3)" evidence="14">
    <location>
        <begin position="5"/>
        <end position="413"/>
    </location>
</feature>
<dbReference type="UniPathway" id="UPA00094"/>
<dbReference type="GO" id="GO:0006633">
    <property type="term" value="P:fatty acid biosynthetic process"/>
    <property type="evidence" value="ECO:0007669"/>
    <property type="project" value="UniProtKB-UniRule"/>
</dbReference>
<dbReference type="InterPro" id="IPR020841">
    <property type="entry name" value="PKS_Beta-ketoAc_synthase_dom"/>
</dbReference>
<comment type="catalytic activity">
    <reaction evidence="11">
        <text>a fatty acyl-[ACP] + malonyl-[ACP] + H(+) = a 3-oxoacyl-[ACP] + holo-[ACP] + CO2</text>
        <dbReference type="Rhea" id="RHEA:22836"/>
        <dbReference type="Rhea" id="RHEA-COMP:9623"/>
        <dbReference type="Rhea" id="RHEA-COMP:9685"/>
        <dbReference type="Rhea" id="RHEA-COMP:9916"/>
        <dbReference type="Rhea" id="RHEA-COMP:14125"/>
        <dbReference type="ChEBI" id="CHEBI:15378"/>
        <dbReference type="ChEBI" id="CHEBI:16526"/>
        <dbReference type="ChEBI" id="CHEBI:64479"/>
        <dbReference type="ChEBI" id="CHEBI:78449"/>
        <dbReference type="ChEBI" id="CHEBI:78776"/>
        <dbReference type="ChEBI" id="CHEBI:138651"/>
    </reaction>
</comment>
<proteinExistence type="inferred from homology"/>
<dbReference type="InterPro" id="IPR014031">
    <property type="entry name" value="Ketoacyl_synth_C"/>
</dbReference>
<dbReference type="Pfam" id="PF00109">
    <property type="entry name" value="ketoacyl-synt"/>
    <property type="match status" value="1"/>
</dbReference>
<keyword evidence="8" id="KW-0443">Lipid metabolism</keyword>
<dbReference type="InterPro" id="IPR000794">
    <property type="entry name" value="Beta-ketoacyl_synthase"/>
</dbReference>
<organism evidence="15">
    <name type="scientific">candidate division WOR-3 bacterium</name>
    <dbReference type="NCBI Taxonomy" id="2052148"/>
    <lineage>
        <taxon>Bacteria</taxon>
        <taxon>Bacteria division WOR-3</taxon>
    </lineage>
</organism>
<comment type="similarity">
    <text evidence="2 11 13">Belongs to the thiolase-like superfamily. Beta-ketoacyl-ACP synthases family.</text>
</comment>
<evidence type="ECO:0000256" key="11">
    <source>
        <dbReference type="PIRNR" id="PIRNR000447"/>
    </source>
</evidence>
<protein>
    <recommendedName>
        <fullName evidence="4 11">3-oxoacyl-[acyl-carrier-protein] synthase 2</fullName>
        <ecNumber evidence="3 11">2.3.1.179</ecNumber>
    </recommendedName>
</protein>
<name>A0A7V3PTF2_UNCW3</name>
<evidence type="ECO:0000256" key="1">
    <source>
        <dbReference type="ARBA" id="ARBA00005194"/>
    </source>
</evidence>
<dbReference type="InterPro" id="IPR017568">
    <property type="entry name" value="3-oxoacyl-ACP_synth-2"/>
</dbReference>
<dbReference type="Gene3D" id="3.40.47.10">
    <property type="match status" value="1"/>
</dbReference>
<evidence type="ECO:0000256" key="10">
    <source>
        <dbReference type="ARBA" id="ARBA00023315"/>
    </source>
</evidence>
<dbReference type="NCBIfam" id="NF005589">
    <property type="entry name" value="PRK07314.1"/>
    <property type="match status" value="1"/>
</dbReference>
<comment type="caution">
    <text evidence="15">The sequence shown here is derived from an EMBL/GenBank/DDBJ whole genome shotgun (WGS) entry which is preliminary data.</text>
</comment>
<keyword evidence="9 11" id="KW-0275">Fatty acid biosynthesis</keyword>
<accession>A0A7V3PTF2</accession>
<dbReference type="AlphaFoldDB" id="A0A7V3PTF2"/>
<comment type="function">
    <text evidence="11">Involved in the type II fatty acid elongation cycle. Catalyzes the elongation of a wide range of acyl-ACP by the addition of two carbons from malonyl-ACP to an acyl acceptor. Can efficiently catalyze the conversion of palmitoleoyl-ACP (cis-hexadec-9-enoyl-ACP) to cis-vaccenoyl-ACP (cis-octadec-11-enoyl-ACP), an essential step in the thermal regulation of fatty acid composition.</text>
</comment>
<evidence type="ECO:0000313" key="15">
    <source>
        <dbReference type="EMBL" id="HGD13065.1"/>
    </source>
</evidence>
<comment type="catalytic activity">
    <reaction evidence="11">
        <text>(9Z)-hexadecenoyl-[ACP] + malonyl-[ACP] + H(+) = 3-oxo-(11Z)-octadecenoyl-[ACP] + holo-[ACP] + CO2</text>
        <dbReference type="Rhea" id="RHEA:55040"/>
        <dbReference type="Rhea" id="RHEA-COMP:9623"/>
        <dbReference type="Rhea" id="RHEA-COMP:9685"/>
        <dbReference type="Rhea" id="RHEA-COMP:10800"/>
        <dbReference type="Rhea" id="RHEA-COMP:14074"/>
        <dbReference type="ChEBI" id="CHEBI:15378"/>
        <dbReference type="ChEBI" id="CHEBI:16526"/>
        <dbReference type="ChEBI" id="CHEBI:64479"/>
        <dbReference type="ChEBI" id="CHEBI:78449"/>
        <dbReference type="ChEBI" id="CHEBI:83989"/>
        <dbReference type="ChEBI" id="CHEBI:138538"/>
        <dbReference type="EC" id="2.3.1.179"/>
    </reaction>
</comment>
<gene>
    <name evidence="15" type="primary">fabF</name>
    <name evidence="15" type="ORF">ENX16_03185</name>
</gene>
<keyword evidence="7" id="KW-0276">Fatty acid metabolism</keyword>
<dbReference type="InterPro" id="IPR014030">
    <property type="entry name" value="Ketoacyl_synth_N"/>
</dbReference>
<reference evidence="15" key="1">
    <citation type="journal article" date="2020" name="mSystems">
        <title>Genome- and Community-Level Interaction Insights into Carbon Utilization and Element Cycling Functions of Hydrothermarchaeota in Hydrothermal Sediment.</title>
        <authorList>
            <person name="Zhou Z."/>
            <person name="Liu Y."/>
            <person name="Xu W."/>
            <person name="Pan J."/>
            <person name="Luo Z.H."/>
            <person name="Li M."/>
        </authorList>
    </citation>
    <scope>NUCLEOTIDE SEQUENCE [LARGE SCALE GENOMIC DNA]</scope>
    <source>
        <strain evidence="15">SpSt-914</strain>
    </source>
</reference>
<evidence type="ECO:0000256" key="8">
    <source>
        <dbReference type="ARBA" id="ARBA00023098"/>
    </source>
</evidence>
<evidence type="ECO:0000259" key="14">
    <source>
        <dbReference type="PROSITE" id="PS52004"/>
    </source>
</evidence>
<dbReference type="CDD" id="cd00834">
    <property type="entry name" value="KAS_I_II"/>
    <property type="match status" value="1"/>
</dbReference>
<dbReference type="PROSITE" id="PS52004">
    <property type="entry name" value="KS3_2"/>
    <property type="match status" value="1"/>
</dbReference>
<evidence type="ECO:0000256" key="5">
    <source>
        <dbReference type="ARBA" id="ARBA00022516"/>
    </source>
</evidence>
<comment type="pathway">
    <text evidence="1 11">Lipid metabolism; fatty acid biosynthesis.</text>
</comment>
<keyword evidence="6 11" id="KW-0808">Transferase</keyword>
<feature type="active site" description="For beta-ketoacyl synthase activity" evidence="12">
    <location>
        <position position="166"/>
    </location>
</feature>
<evidence type="ECO:0000256" key="2">
    <source>
        <dbReference type="ARBA" id="ARBA00008467"/>
    </source>
</evidence>
<evidence type="ECO:0000256" key="6">
    <source>
        <dbReference type="ARBA" id="ARBA00022679"/>
    </source>
</evidence>
<keyword evidence="10 11" id="KW-0012">Acyltransferase</keyword>
<evidence type="ECO:0000256" key="9">
    <source>
        <dbReference type="ARBA" id="ARBA00023160"/>
    </source>
</evidence>
<evidence type="ECO:0000256" key="7">
    <source>
        <dbReference type="ARBA" id="ARBA00022832"/>
    </source>
</evidence>
<dbReference type="SMART" id="SM00825">
    <property type="entry name" value="PKS_KS"/>
    <property type="match status" value="1"/>
</dbReference>
<dbReference type="Pfam" id="PF02801">
    <property type="entry name" value="Ketoacyl-synt_C"/>
    <property type="match status" value="1"/>
</dbReference>
<keyword evidence="5 11" id="KW-0444">Lipid biosynthesis</keyword>
<evidence type="ECO:0000256" key="12">
    <source>
        <dbReference type="PIRSR" id="PIRSR000447-1"/>
    </source>
</evidence>
<dbReference type="NCBIfam" id="TIGR03150">
    <property type="entry name" value="fabF"/>
    <property type="match status" value="1"/>
</dbReference>
<dbReference type="GO" id="GO:0004315">
    <property type="term" value="F:3-oxoacyl-[acyl-carrier-protein] synthase activity"/>
    <property type="evidence" value="ECO:0007669"/>
    <property type="project" value="UniProtKB-UniRule"/>
</dbReference>
<dbReference type="SUPFAM" id="SSF53901">
    <property type="entry name" value="Thiolase-like"/>
    <property type="match status" value="2"/>
</dbReference>